<keyword evidence="4 7" id="KW-0472">Membrane</keyword>
<accession>A0A2C9D4U7</accession>
<keyword evidence="6 7" id="KW-0961">Cell wall biogenesis/degradation</keyword>
<evidence type="ECO:0000256" key="2">
    <source>
        <dbReference type="ARBA" id="ARBA00022692"/>
    </source>
</evidence>
<comment type="subcellular location">
    <subcellularLocation>
        <location evidence="7">Cell inner membrane</location>
        <topology evidence="7">Single-pass membrane protein</topology>
    </subcellularLocation>
</comment>
<dbReference type="Gene3D" id="3.30.1490.480">
    <property type="entry name" value="Endolytic murein transglycosylase"/>
    <property type="match status" value="1"/>
</dbReference>
<feature type="region of interest" description="Disordered" evidence="8">
    <location>
        <begin position="1"/>
        <end position="45"/>
    </location>
</feature>
<dbReference type="NCBIfam" id="TIGR00247">
    <property type="entry name" value="endolytic transglycosylase MltG"/>
    <property type="match status" value="1"/>
</dbReference>
<evidence type="ECO:0000256" key="4">
    <source>
        <dbReference type="ARBA" id="ARBA00023136"/>
    </source>
</evidence>
<dbReference type="GO" id="GO:0008932">
    <property type="term" value="F:lytic endotransglycosylase activity"/>
    <property type="evidence" value="ECO:0007669"/>
    <property type="project" value="UniProtKB-UniRule"/>
</dbReference>
<reference evidence="10" key="1">
    <citation type="submission" date="2017-09" db="EMBL/GenBank/DDBJ databases">
        <title>Genome sequence of Nannocystis excedens DSM 71.</title>
        <authorList>
            <person name="Blom J."/>
        </authorList>
    </citation>
    <scope>NUCLEOTIDE SEQUENCE [LARGE SCALE GENOMIC DNA]</scope>
    <source>
        <strain evidence="10">type strain: E19</strain>
    </source>
</reference>
<dbReference type="InterPro" id="IPR003770">
    <property type="entry name" value="MLTG-like"/>
</dbReference>
<name>A0A2C9D4U7_9HYPH</name>
<dbReference type="Pfam" id="PF02618">
    <property type="entry name" value="YceG"/>
    <property type="match status" value="1"/>
</dbReference>
<dbReference type="GO" id="GO:0005886">
    <property type="term" value="C:plasma membrane"/>
    <property type="evidence" value="ECO:0007669"/>
    <property type="project" value="UniProtKB-SubCell"/>
</dbReference>
<dbReference type="CDD" id="cd08010">
    <property type="entry name" value="MltG_like"/>
    <property type="match status" value="1"/>
</dbReference>
<evidence type="ECO:0000256" key="3">
    <source>
        <dbReference type="ARBA" id="ARBA00022989"/>
    </source>
</evidence>
<feature type="region of interest" description="Disordered" evidence="8">
    <location>
        <begin position="381"/>
        <end position="419"/>
    </location>
</feature>
<evidence type="ECO:0000256" key="5">
    <source>
        <dbReference type="ARBA" id="ARBA00023239"/>
    </source>
</evidence>
<feature type="transmembrane region" description="Helical" evidence="7">
    <location>
        <begin position="49"/>
        <end position="73"/>
    </location>
</feature>
<dbReference type="FunFam" id="3.30.160.60:FF:000242">
    <property type="entry name" value="Endolytic murein transglycosylase"/>
    <property type="match status" value="1"/>
</dbReference>
<comment type="similarity">
    <text evidence="7">Belongs to the transglycosylase MltG family.</text>
</comment>
<dbReference type="Proteomes" id="UP000223606">
    <property type="component" value="Chromosome 1"/>
</dbReference>
<comment type="function">
    <text evidence="7">Functions as a peptidoglycan terminase that cleaves nascent peptidoglycan strands endolytically to terminate their elongation.</text>
</comment>
<dbReference type="Gene3D" id="3.30.160.60">
    <property type="entry name" value="Classic Zinc Finger"/>
    <property type="match status" value="1"/>
</dbReference>
<evidence type="ECO:0000256" key="1">
    <source>
        <dbReference type="ARBA" id="ARBA00022475"/>
    </source>
</evidence>
<keyword evidence="2 7" id="KW-0812">Transmembrane</keyword>
<keyword evidence="10" id="KW-1185">Reference proteome</keyword>
<keyword evidence="5 7" id="KW-0456">Lyase</keyword>
<evidence type="ECO:0000256" key="7">
    <source>
        <dbReference type="HAMAP-Rule" id="MF_02065"/>
    </source>
</evidence>
<sequence>MDGNKETPETNGVPDQETSGRISPKSPRESLAPEPAPPPPRSRHVRNPIVVALNGIMMILVLLALGGGGLVYWGKLKFSERGPLPQETTVIIRANSGLDEITSVLMSEGVITEPQIFSWGVRAYRMQSKLRAGEYSVPAGASMQQVMNLLVSGKAILHPFTVPEGLTSEQIVERLREEELLTGDVAEIPPEGSLLPETYLFTRGAARQSILDRMRREHDKVLADVWKSRREGLPIKTPEELVTLASIVEKETGKADERPRVAAVFINRLNKGMKLQSDPTIIYGLVGGKGALGRPLRRSEIDGETPYNTYVINGLPPGPIANPGRAAMEAVAGPSNTNELYFVAEGTGGHVFSATLAEHNRNVAKYRAFLKANAAAAADTSLAAEETTGNADAASDELDLLDGMPPRDPSKPVLPVPKP</sequence>
<dbReference type="GO" id="GO:0009252">
    <property type="term" value="P:peptidoglycan biosynthetic process"/>
    <property type="evidence" value="ECO:0007669"/>
    <property type="project" value="UniProtKB-UniRule"/>
</dbReference>
<comment type="catalytic activity">
    <reaction evidence="7">
        <text>a peptidoglycan chain = a peptidoglycan chain with N-acetyl-1,6-anhydromuramyl-[peptide] at the reducing end + a peptidoglycan chain with N-acetylglucosamine at the non-reducing end.</text>
        <dbReference type="EC" id="4.2.2.29"/>
    </reaction>
</comment>
<gene>
    <name evidence="7" type="primary">mltG</name>
    <name evidence="9" type="ORF">HDIA_1821</name>
</gene>
<evidence type="ECO:0000256" key="6">
    <source>
        <dbReference type="ARBA" id="ARBA00023316"/>
    </source>
</evidence>
<feature type="site" description="Important for catalytic activity" evidence="7">
    <location>
        <position position="251"/>
    </location>
</feature>
<dbReference type="HAMAP" id="MF_02065">
    <property type="entry name" value="MltG"/>
    <property type="match status" value="1"/>
</dbReference>
<dbReference type="AlphaFoldDB" id="A0A2C9D4U7"/>
<organism evidence="9 10">
    <name type="scientific">Hartmannibacter diazotrophicus</name>
    <dbReference type="NCBI Taxonomy" id="1482074"/>
    <lineage>
        <taxon>Bacteria</taxon>
        <taxon>Pseudomonadati</taxon>
        <taxon>Pseudomonadota</taxon>
        <taxon>Alphaproteobacteria</taxon>
        <taxon>Hyphomicrobiales</taxon>
        <taxon>Pleomorphomonadaceae</taxon>
        <taxon>Hartmannibacter</taxon>
    </lineage>
</organism>
<keyword evidence="3 7" id="KW-1133">Transmembrane helix</keyword>
<keyword evidence="1 7" id="KW-1003">Cell membrane</keyword>
<dbReference type="GO" id="GO:0071555">
    <property type="term" value="P:cell wall organization"/>
    <property type="evidence" value="ECO:0007669"/>
    <property type="project" value="UniProtKB-KW"/>
</dbReference>
<dbReference type="PANTHER" id="PTHR30518">
    <property type="entry name" value="ENDOLYTIC MUREIN TRANSGLYCOSYLASE"/>
    <property type="match status" value="1"/>
</dbReference>
<dbReference type="OrthoDB" id="9814591at2"/>
<dbReference type="KEGG" id="hdi:HDIA_1821"/>
<dbReference type="EC" id="4.2.2.29" evidence="7"/>
<evidence type="ECO:0000256" key="8">
    <source>
        <dbReference type="SAM" id="MobiDB-lite"/>
    </source>
</evidence>
<evidence type="ECO:0000313" key="9">
    <source>
        <dbReference type="EMBL" id="SON55362.1"/>
    </source>
</evidence>
<dbReference type="EMBL" id="LT960614">
    <property type="protein sequence ID" value="SON55362.1"/>
    <property type="molecule type" value="Genomic_DNA"/>
</dbReference>
<proteinExistence type="inferred from homology"/>
<keyword evidence="7" id="KW-0997">Cell inner membrane</keyword>
<evidence type="ECO:0000313" key="10">
    <source>
        <dbReference type="Proteomes" id="UP000223606"/>
    </source>
</evidence>
<dbReference type="PANTHER" id="PTHR30518:SF2">
    <property type="entry name" value="ENDOLYTIC MUREIN TRANSGLYCOSYLASE"/>
    <property type="match status" value="1"/>
</dbReference>
<protein>
    <recommendedName>
        <fullName evidence="7">Endolytic murein transglycosylase</fullName>
        <ecNumber evidence="7">4.2.2.29</ecNumber>
    </recommendedName>
    <alternativeName>
        <fullName evidence="7">Peptidoglycan lytic transglycosylase</fullName>
    </alternativeName>
    <alternativeName>
        <fullName evidence="7">Peptidoglycan polymerization terminase</fullName>
    </alternativeName>
</protein>
<dbReference type="RefSeq" id="WP_099555883.1">
    <property type="nucleotide sequence ID" value="NZ_LT960614.1"/>
</dbReference>